<gene>
    <name evidence="6" type="ORF">ACHHYP_14805</name>
</gene>
<dbReference type="SMART" id="SM00184">
    <property type="entry name" value="RING"/>
    <property type="match status" value="1"/>
</dbReference>
<dbReference type="STRING" id="1202772.A0A1V9YC97"/>
<dbReference type="InterPro" id="IPR013083">
    <property type="entry name" value="Znf_RING/FYVE/PHD"/>
</dbReference>
<dbReference type="PANTHER" id="PTHR45798">
    <property type="entry name" value="RING-H2 FINGER PROTEIN ATL61-RELATED-RELATED"/>
    <property type="match status" value="1"/>
</dbReference>
<reference evidence="6 7" key="1">
    <citation type="journal article" date="2014" name="Genome Biol. Evol.">
        <title>The secreted proteins of Achlya hypogyna and Thraustotheca clavata identify the ancestral oomycete secretome and reveal gene acquisitions by horizontal gene transfer.</title>
        <authorList>
            <person name="Misner I."/>
            <person name="Blouin N."/>
            <person name="Leonard G."/>
            <person name="Richards T.A."/>
            <person name="Lane C.E."/>
        </authorList>
    </citation>
    <scope>NUCLEOTIDE SEQUENCE [LARGE SCALE GENOMIC DNA]</scope>
    <source>
        <strain evidence="6 7">ATCC 48635</strain>
    </source>
</reference>
<comment type="caution">
    <text evidence="6">The sequence shown here is derived from an EMBL/GenBank/DDBJ whole genome shotgun (WGS) entry which is preliminary data.</text>
</comment>
<protein>
    <recommendedName>
        <fullName evidence="5">RING-type domain-containing protein</fullName>
    </recommendedName>
</protein>
<dbReference type="InterPro" id="IPR052788">
    <property type="entry name" value="RING-type_E3_ligase_ATL"/>
</dbReference>
<dbReference type="PANTHER" id="PTHR45798:SF97">
    <property type="entry name" value="ALCOHOL-SENSITIVE RING FINGER PROTEIN 1"/>
    <property type="match status" value="1"/>
</dbReference>
<evidence type="ECO:0000313" key="6">
    <source>
        <dbReference type="EMBL" id="OQR83341.1"/>
    </source>
</evidence>
<keyword evidence="7" id="KW-1185">Reference proteome</keyword>
<proteinExistence type="predicted"/>
<keyword evidence="1" id="KW-0479">Metal-binding</keyword>
<dbReference type="AlphaFoldDB" id="A0A1V9YC97"/>
<dbReference type="Proteomes" id="UP000243579">
    <property type="component" value="Unassembled WGS sequence"/>
</dbReference>
<evidence type="ECO:0000313" key="7">
    <source>
        <dbReference type="Proteomes" id="UP000243579"/>
    </source>
</evidence>
<dbReference type="EMBL" id="JNBR01002226">
    <property type="protein sequence ID" value="OQR83341.1"/>
    <property type="molecule type" value="Genomic_DNA"/>
</dbReference>
<dbReference type="GO" id="GO:0008270">
    <property type="term" value="F:zinc ion binding"/>
    <property type="evidence" value="ECO:0007669"/>
    <property type="project" value="UniProtKB-KW"/>
</dbReference>
<accession>A0A1V9YC97</accession>
<organism evidence="6 7">
    <name type="scientific">Achlya hypogyna</name>
    <name type="common">Oomycete</name>
    <name type="synonym">Protoachlya hypogyna</name>
    <dbReference type="NCBI Taxonomy" id="1202772"/>
    <lineage>
        <taxon>Eukaryota</taxon>
        <taxon>Sar</taxon>
        <taxon>Stramenopiles</taxon>
        <taxon>Oomycota</taxon>
        <taxon>Saprolegniomycetes</taxon>
        <taxon>Saprolegniales</taxon>
        <taxon>Achlyaceae</taxon>
        <taxon>Achlya</taxon>
    </lineage>
</organism>
<dbReference type="Pfam" id="PF13639">
    <property type="entry name" value="zf-RING_2"/>
    <property type="match status" value="1"/>
</dbReference>
<dbReference type="SUPFAM" id="SSF57850">
    <property type="entry name" value="RING/U-box"/>
    <property type="match status" value="1"/>
</dbReference>
<evidence type="ECO:0000256" key="3">
    <source>
        <dbReference type="ARBA" id="ARBA00022833"/>
    </source>
</evidence>
<evidence type="ECO:0000259" key="5">
    <source>
        <dbReference type="PROSITE" id="PS50089"/>
    </source>
</evidence>
<dbReference type="Gene3D" id="3.30.40.10">
    <property type="entry name" value="Zinc/RING finger domain, C3HC4 (zinc finger)"/>
    <property type="match status" value="1"/>
</dbReference>
<evidence type="ECO:0000256" key="4">
    <source>
        <dbReference type="PROSITE-ProRule" id="PRU00175"/>
    </source>
</evidence>
<dbReference type="OrthoDB" id="8062037at2759"/>
<evidence type="ECO:0000256" key="1">
    <source>
        <dbReference type="ARBA" id="ARBA00022723"/>
    </source>
</evidence>
<keyword evidence="3" id="KW-0862">Zinc</keyword>
<sequence>MFIVVGSGSNPWVVAAIIGVQLLPALLGHSSISGESLLLLGLSIYVVYHLYTHRAVIQAEGFTGFLSTLFSAPAAAPVEPRDSERYSRMLKTISSLPTEEFKPLNRCGVHDMKERLRLRGVETKGCLEKAELTQKLHDFRGGPTESCCICCEDYAEGDVLRILSKCKHDFHLECLDKWALTLADSTRVPSCPLCNQSLS</sequence>
<evidence type="ECO:0000256" key="2">
    <source>
        <dbReference type="ARBA" id="ARBA00022771"/>
    </source>
</evidence>
<name>A0A1V9YC97_ACHHY</name>
<dbReference type="InterPro" id="IPR036361">
    <property type="entry name" value="SAP_dom_sf"/>
</dbReference>
<dbReference type="PROSITE" id="PS50089">
    <property type="entry name" value="ZF_RING_2"/>
    <property type="match status" value="1"/>
</dbReference>
<keyword evidence="2 4" id="KW-0863">Zinc-finger</keyword>
<feature type="domain" description="RING-type" evidence="5">
    <location>
        <begin position="147"/>
        <end position="195"/>
    </location>
</feature>
<dbReference type="SUPFAM" id="SSF68906">
    <property type="entry name" value="SAP domain"/>
    <property type="match status" value="1"/>
</dbReference>
<dbReference type="InterPro" id="IPR001841">
    <property type="entry name" value="Znf_RING"/>
</dbReference>